<comment type="caution">
    <text evidence="1">The sequence shown here is derived from an EMBL/GenBank/DDBJ whole genome shotgun (WGS) entry which is preliminary data.</text>
</comment>
<accession>A0ACC3LHJ1</accession>
<sequence length="272" mass="29384">MINISLPVICSNASCGGDGRAAGVSLEGSQFVFSQKGNVFTLVGCNTLATVDTTNSAVVGCRSRCAGTNTSISLNGDCSGRDGCCQTMLPRNLQGFSADFKEEGGHEGCKYAFLRSDFTSLYDLKVNKTVPVVLQWGIANDTDYGRELTRQSETSYPSICRTYSVDNSEMLFTQCYCTREYGGNPYLMEGCKGAAPEPSGAAPPPSHYCAETCGDVTIPFPFGIGAKCFLDDWYQIVCQQNNTSLLPLNLQGFVWISKKKVTSGVQVRFLEV</sequence>
<organism evidence="1 2">
    <name type="scientific">Eucalyptus grandis</name>
    <name type="common">Flooded gum</name>
    <dbReference type="NCBI Taxonomy" id="71139"/>
    <lineage>
        <taxon>Eukaryota</taxon>
        <taxon>Viridiplantae</taxon>
        <taxon>Streptophyta</taxon>
        <taxon>Embryophyta</taxon>
        <taxon>Tracheophyta</taxon>
        <taxon>Spermatophyta</taxon>
        <taxon>Magnoliopsida</taxon>
        <taxon>eudicotyledons</taxon>
        <taxon>Gunneridae</taxon>
        <taxon>Pentapetalae</taxon>
        <taxon>rosids</taxon>
        <taxon>malvids</taxon>
        <taxon>Myrtales</taxon>
        <taxon>Myrtaceae</taxon>
        <taxon>Myrtoideae</taxon>
        <taxon>Eucalypteae</taxon>
        <taxon>Eucalyptus</taxon>
    </lineage>
</organism>
<name>A0ACC3LHJ1_EUCGR</name>
<evidence type="ECO:0000313" key="1">
    <source>
        <dbReference type="EMBL" id="KAK3438517.1"/>
    </source>
</evidence>
<evidence type="ECO:0000313" key="2">
    <source>
        <dbReference type="Proteomes" id="UP000030711"/>
    </source>
</evidence>
<proteinExistence type="predicted"/>
<dbReference type="EMBL" id="CM064437">
    <property type="protein sequence ID" value="KAK3438517.1"/>
    <property type="molecule type" value="Genomic_DNA"/>
</dbReference>
<reference evidence="1 2" key="1">
    <citation type="journal article" date="2014" name="Nature">
        <title>The genome of Eucalyptus grandis.</title>
        <authorList>
            <person name="Myburg A.A."/>
            <person name="Grattapaglia D."/>
            <person name="Tuskan G.A."/>
            <person name="Hellsten U."/>
            <person name="Hayes R.D."/>
            <person name="Grimwood J."/>
            <person name="Jenkins J."/>
            <person name="Lindquist E."/>
            <person name="Tice H."/>
            <person name="Bauer D."/>
            <person name="Goodstein D.M."/>
            <person name="Dubchak I."/>
            <person name="Poliakov A."/>
            <person name="Mizrachi E."/>
            <person name="Kullan A.R."/>
            <person name="Hussey S.G."/>
            <person name="Pinard D."/>
            <person name="van der Merwe K."/>
            <person name="Singh P."/>
            <person name="van Jaarsveld I."/>
            <person name="Silva-Junior O.B."/>
            <person name="Togawa R.C."/>
            <person name="Pappas M.R."/>
            <person name="Faria D.A."/>
            <person name="Sansaloni C.P."/>
            <person name="Petroli C.D."/>
            <person name="Yang X."/>
            <person name="Ranjan P."/>
            <person name="Tschaplinski T.J."/>
            <person name="Ye C.Y."/>
            <person name="Li T."/>
            <person name="Sterck L."/>
            <person name="Vanneste K."/>
            <person name="Murat F."/>
            <person name="Soler M."/>
            <person name="Clemente H.S."/>
            <person name="Saidi N."/>
            <person name="Cassan-Wang H."/>
            <person name="Dunand C."/>
            <person name="Hefer C.A."/>
            <person name="Bornberg-Bauer E."/>
            <person name="Kersting A.R."/>
            <person name="Vining K."/>
            <person name="Amarasinghe V."/>
            <person name="Ranik M."/>
            <person name="Naithani S."/>
            <person name="Elser J."/>
            <person name="Boyd A.E."/>
            <person name="Liston A."/>
            <person name="Spatafora J.W."/>
            <person name="Dharmwardhana P."/>
            <person name="Raja R."/>
            <person name="Sullivan C."/>
            <person name="Romanel E."/>
            <person name="Alves-Ferreira M."/>
            <person name="Kulheim C."/>
            <person name="Foley W."/>
            <person name="Carocha V."/>
            <person name="Paiva J."/>
            <person name="Kudrna D."/>
            <person name="Brommonschenkel S.H."/>
            <person name="Pasquali G."/>
            <person name="Byrne M."/>
            <person name="Rigault P."/>
            <person name="Tibbits J."/>
            <person name="Spokevicius A."/>
            <person name="Jones R.C."/>
            <person name="Steane D.A."/>
            <person name="Vaillancourt R.E."/>
            <person name="Potts B.M."/>
            <person name="Joubert F."/>
            <person name="Barry K."/>
            <person name="Pappas G.J."/>
            <person name="Strauss S.H."/>
            <person name="Jaiswal P."/>
            <person name="Grima-Pettenati J."/>
            <person name="Salse J."/>
            <person name="Van de Peer Y."/>
            <person name="Rokhsar D.S."/>
            <person name="Schmutz J."/>
        </authorList>
    </citation>
    <scope>NUCLEOTIDE SEQUENCE [LARGE SCALE GENOMIC DNA]</scope>
    <source>
        <strain evidence="2">cv. BRASUZ1</strain>
        <tissue evidence="1">Leaf extractions</tissue>
    </source>
</reference>
<gene>
    <name evidence="1" type="ORF">EUGRSUZ_C03138</name>
</gene>
<protein>
    <submittedName>
        <fullName evidence="1">Uncharacterized protein</fullName>
    </submittedName>
</protein>
<keyword evidence="2" id="KW-1185">Reference proteome</keyword>
<dbReference type="Proteomes" id="UP000030711">
    <property type="component" value="Chromosome 3"/>
</dbReference>